<dbReference type="EMBL" id="JAQYXL010000006">
    <property type="protein sequence ID" value="MEN3231993.1"/>
    <property type="molecule type" value="Genomic_DNA"/>
</dbReference>
<evidence type="ECO:0000313" key="2">
    <source>
        <dbReference type="Proteomes" id="UP001404845"/>
    </source>
</evidence>
<proteinExistence type="predicted"/>
<sequence length="79" mass="9397">MTNKFNIAIAPQQYKVSFPPITTHDEFMAWWERPQQWCFQNVAHHQGHVWSRRKDPITEALEFSFSDAATAVEFALRFR</sequence>
<comment type="caution">
    <text evidence="1">The sequence shown here is derived from an EMBL/GenBank/DDBJ whole genome shotgun (WGS) entry which is preliminary data.</text>
</comment>
<accession>A0ABU9ZKH5</accession>
<organism evidence="1 2">
    <name type="scientific">Methylorubrum rhodesianum</name>
    <dbReference type="NCBI Taxonomy" id="29427"/>
    <lineage>
        <taxon>Bacteria</taxon>
        <taxon>Pseudomonadati</taxon>
        <taxon>Pseudomonadota</taxon>
        <taxon>Alphaproteobacteria</taxon>
        <taxon>Hyphomicrobiales</taxon>
        <taxon>Methylobacteriaceae</taxon>
        <taxon>Methylorubrum</taxon>
    </lineage>
</organism>
<dbReference type="Proteomes" id="UP001404845">
    <property type="component" value="Unassembled WGS sequence"/>
</dbReference>
<name>A0ABU9ZKH5_9HYPH</name>
<protein>
    <submittedName>
        <fullName evidence="1">Uncharacterized protein</fullName>
    </submittedName>
</protein>
<evidence type="ECO:0000313" key="1">
    <source>
        <dbReference type="EMBL" id="MEN3231993.1"/>
    </source>
</evidence>
<gene>
    <name evidence="1" type="ORF">PUR21_31045</name>
</gene>
<keyword evidence="2" id="KW-1185">Reference proteome</keyword>
<reference evidence="1 2" key="1">
    <citation type="journal article" date="2023" name="PLoS ONE">
        <title>Complete genome assembly of Hawai'i environmental nontuberculous mycobacteria reveals unexpected co-isolation with methylobacteria.</title>
        <authorList>
            <person name="Hendrix J."/>
            <person name="Epperson L.E."/>
            <person name="Tong E.I."/>
            <person name="Chan Y.L."/>
            <person name="Hasan N.A."/>
            <person name="Dawrs S.N."/>
            <person name="Norton G.J."/>
            <person name="Virdi R."/>
            <person name="Crooks J.L."/>
            <person name="Chan E.D."/>
            <person name="Honda J.R."/>
            <person name="Strong M."/>
        </authorList>
    </citation>
    <scope>NUCLEOTIDE SEQUENCE [LARGE SCALE GENOMIC DNA]</scope>
    <source>
        <strain evidence="1 2">NJH_HI01</strain>
    </source>
</reference>
<dbReference type="RefSeq" id="WP_345972663.1">
    <property type="nucleotide sequence ID" value="NZ_JAQYXL010000006.1"/>
</dbReference>